<protein>
    <submittedName>
        <fullName evidence="3">Uncharacterized protein</fullName>
    </submittedName>
</protein>
<proteinExistence type="predicted"/>
<accession>A0A815KW70</accession>
<feature type="compositionally biased region" description="Basic and acidic residues" evidence="1">
    <location>
        <begin position="37"/>
        <end position="50"/>
    </location>
</feature>
<evidence type="ECO:0000256" key="1">
    <source>
        <dbReference type="SAM" id="MobiDB-lite"/>
    </source>
</evidence>
<dbReference type="AlphaFoldDB" id="A0A815KW70"/>
<organism evidence="3 4">
    <name type="scientific">Rotaria sordida</name>
    <dbReference type="NCBI Taxonomy" id="392033"/>
    <lineage>
        <taxon>Eukaryota</taxon>
        <taxon>Metazoa</taxon>
        <taxon>Spiralia</taxon>
        <taxon>Gnathifera</taxon>
        <taxon>Rotifera</taxon>
        <taxon>Eurotatoria</taxon>
        <taxon>Bdelloidea</taxon>
        <taxon>Philodinida</taxon>
        <taxon>Philodinidae</taxon>
        <taxon>Rotaria</taxon>
    </lineage>
</organism>
<evidence type="ECO:0000313" key="3">
    <source>
        <dbReference type="EMBL" id="CAF1401845.1"/>
    </source>
</evidence>
<evidence type="ECO:0000313" key="2">
    <source>
        <dbReference type="EMBL" id="CAF1157795.1"/>
    </source>
</evidence>
<name>A0A815KW70_9BILA</name>
<evidence type="ECO:0000313" key="4">
    <source>
        <dbReference type="Proteomes" id="UP000663870"/>
    </source>
</evidence>
<keyword evidence="4" id="KW-1185">Reference proteome</keyword>
<reference evidence="3" key="1">
    <citation type="submission" date="2021-02" db="EMBL/GenBank/DDBJ databases">
        <authorList>
            <person name="Nowell W R."/>
        </authorList>
    </citation>
    <scope>NUCLEOTIDE SEQUENCE</scope>
</reference>
<dbReference type="Proteomes" id="UP000663870">
    <property type="component" value="Unassembled WGS sequence"/>
</dbReference>
<dbReference type="Proteomes" id="UP000663854">
    <property type="component" value="Unassembled WGS sequence"/>
</dbReference>
<feature type="region of interest" description="Disordered" evidence="1">
    <location>
        <begin position="30"/>
        <end position="50"/>
    </location>
</feature>
<gene>
    <name evidence="3" type="ORF">JXQ802_LOCUS34750</name>
    <name evidence="2" type="ORF">PYM288_LOCUS22574</name>
</gene>
<dbReference type="EMBL" id="CAJNOH010000976">
    <property type="protein sequence ID" value="CAF1157795.1"/>
    <property type="molecule type" value="Genomic_DNA"/>
</dbReference>
<comment type="caution">
    <text evidence="3">The sequence shown here is derived from an EMBL/GenBank/DDBJ whole genome shotgun (WGS) entry which is preliminary data.</text>
</comment>
<dbReference type="EMBL" id="CAJNOL010001673">
    <property type="protein sequence ID" value="CAF1401845.1"/>
    <property type="molecule type" value="Genomic_DNA"/>
</dbReference>
<sequence length="83" mass="9291">MISPERAHLIAYSVTKSSCLSLPEKKRQRSNSCKHAQLMDKRLKSSSSHEDIEITIPNAATRTTSFNNLNSHKNDCSSFINAN</sequence>